<dbReference type="PANTHER" id="PTHR33371:SF17">
    <property type="entry name" value="MCE-FAMILY PROTEIN MCE1B"/>
    <property type="match status" value="1"/>
</dbReference>
<evidence type="ECO:0000313" key="5">
    <source>
        <dbReference type="Proteomes" id="UP000602395"/>
    </source>
</evidence>
<evidence type="ECO:0000313" key="4">
    <source>
        <dbReference type="EMBL" id="MBD1321986.1"/>
    </source>
</evidence>
<keyword evidence="1" id="KW-0472">Membrane</keyword>
<dbReference type="Pfam" id="PF11887">
    <property type="entry name" value="Mce4_CUP1"/>
    <property type="match status" value="1"/>
</dbReference>
<gene>
    <name evidence="4" type="ORF">IDF66_20620</name>
</gene>
<keyword evidence="1" id="KW-1133">Transmembrane helix</keyword>
<comment type="caution">
    <text evidence="4">The sequence shown here is derived from an EMBL/GenBank/DDBJ whole genome shotgun (WGS) entry which is preliminary data.</text>
</comment>
<evidence type="ECO:0000256" key="1">
    <source>
        <dbReference type="SAM" id="Phobius"/>
    </source>
</evidence>
<dbReference type="PANTHER" id="PTHR33371">
    <property type="entry name" value="INTERMEMBRANE PHOSPHOLIPID TRANSPORT SYSTEM BINDING PROTEIN MLAD-RELATED"/>
    <property type="match status" value="1"/>
</dbReference>
<dbReference type="InterPro" id="IPR003399">
    <property type="entry name" value="Mce/MlaD"/>
</dbReference>
<dbReference type="EMBL" id="JACWMS010000005">
    <property type="protein sequence ID" value="MBD1321986.1"/>
    <property type="molecule type" value="Genomic_DNA"/>
</dbReference>
<feature type="domain" description="Mce/MlaD" evidence="2">
    <location>
        <begin position="38"/>
        <end position="111"/>
    </location>
</feature>
<protein>
    <submittedName>
        <fullName evidence="4">MCE family protein</fullName>
    </submittedName>
</protein>
<evidence type="ECO:0000259" key="3">
    <source>
        <dbReference type="Pfam" id="PF11887"/>
    </source>
</evidence>
<dbReference type="InterPro" id="IPR052336">
    <property type="entry name" value="MlaD_Phospholipid_Transporter"/>
</dbReference>
<proteinExistence type="predicted"/>
<dbReference type="InterPro" id="IPR024516">
    <property type="entry name" value="Mce_C"/>
</dbReference>
<keyword evidence="5" id="KW-1185">Reference proteome</keyword>
<feature type="domain" description="Mammalian cell entry C-terminal" evidence="3">
    <location>
        <begin position="122"/>
        <end position="232"/>
    </location>
</feature>
<feature type="transmembrane region" description="Helical" evidence="1">
    <location>
        <begin position="7"/>
        <end position="26"/>
    </location>
</feature>
<reference evidence="4 5" key="1">
    <citation type="submission" date="2020-09" db="EMBL/GenBank/DDBJ databases">
        <title>Novel species in genus Gordonia.</title>
        <authorList>
            <person name="Zhang G."/>
        </authorList>
    </citation>
    <scope>NUCLEOTIDE SEQUENCE [LARGE SCALE GENOMIC DNA]</scope>
    <source>
        <strain evidence="4 5">ON-33</strain>
    </source>
</reference>
<accession>A0ABR7WGW5</accession>
<evidence type="ECO:0000259" key="2">
    <source>
        <dbReference type="Pfam" id="PF02470"/>
    </source>
</evidence>
<dbReference type="Proteomes" id="UP000602395">
    <property type="component" value="Unassembled WGS sequence"/>
</dbReference>
<dbReference type="RefSeq" id="WP_164307859.1">
    <property type="nucleotide sequence ID" value="NZ_BAABAD010000004.1"/>
</dbReference>
<organism evidence="4 5">
    <name type="scientific">Gordonia hankookensis</name>
    <dbReference type="NCBI Taxonomy" id="589403"/>
    <lineage>
        <taxon>Bacteria</taxon>
        <taxon>Bacillati</taxon>
        <taxon>Actinomycetota</taxon>
        <taxon>Actinomycetes</taxon>
        <taxon>Mycobacteriales</taxon>
        <taxon>Gordoniaceae</taxon>
        <taxon>Gordonia</taxon>
    </lineage>
</organism>
<sequence>MRSIPSLVLRVGAFALAMLLILFAVLRTIERPVADATDNYTALFTDANGLHPGDDVREFGVAVGNVTTIDLAGDTARVVFTMKPSQQLSVGAKLAIRYQNLTGQRYLDIQQSSPVIGGIRRSGSTIGTDHTVPSFDITTLFNGLQPVLADLSPADLNKFTGSMLAVVQGNGAGIGPALDAIEKLSTYTTDRQAVISTLVRNLSVVSEQIGGKSGHAVALIEELTTLFKNLEAKLPGLIDFAAQIPPVLDPLDHIMGEIGLVGDPNQPLDGLIDRAFPDPKTAIGALNRLPGFLQSLAGLAPTSGQLTCSKGQASPGHEIEVLLGGQRITLCRA</sequence>
<name>A0ABR7WGW5_9ACTN</name>
<keyword evidence="1" id="KW-0812">Transmembrane</keyword>
<dbReference type="Pfam" id="PF02470">
    <property type="entry name" value="MlaD"/>
    <property type="match status" value="1"/>
</dbReference>